<comment type="caution">
    <text evidence="1">The sequence shown here is derived from an EMBL/GenBank/DDBJ whole genome shotgun (WGS) entry which is preliminary data.</text>
</comment>
<dbReference type="Proteomes" id="UP000314294">
    <property type="component" value="Unassembled WGS sequence"/>
</dbReference>
<protein>
    <submittedName>
        <fullName evidence="1">Uncharacterized protein</fullName>
    </submittedName>
</protein>
<dbReference type="EMBL" id="SRLO01015794">
    <property type="protein sequence ID" value="TNN24302.1"/>
    <property type="molecule type" value="Genomic_DNA"/>
</dbReference>
<evidence type="ECO:0000313" key="2">
    <source>
        <dbReference type="Proteomes" id="UP000314294"/>
    </source>
</evidence>
<sequence>MGSDMMVRRKGKEMGRIVSNAEREVGVVLYPGSDHSGAVPVPRHHKRVVDGDPVLHIIPEGLETEVGVVLENPHQLRVAPAAEGLLQVVRQVPVVERDHRLHVALLQLLDERPLSLPTSPVVTRFPPRVKVSQMESPLPSLSNAPSTWYAAVPTAHMKSLGKVS</sequence>
<dbReference type="AlphaFoldDB" id="A0A4Z2E7L8"/>
<accession>A0A4Z2E7L8</accession>
<keyword evidence="2" id="KW-1185">Reference proteome</keyword>
<organism evidence="1 2">
    <name type="scientific">Liparis tanakae</name>
    <name type="common">Tanaka's snailfish</name>
    <dbReference type="NCBI Taxonomy" id="230148"/>
    <lineage>
        <taxon>Eukaryota</taxon>
        <taxon>Metazoa</taxon>
        <taxon>Chordata</taxon>
        <taxon>Craniata</taxon>
        <taxon>Vertebrata</taxon>
        <taxon>Euteleostomi</taxon>
        <taxon>Actinopterygii</taxon>
        <taxon>Neopterygii</taxon>
        <taxon>Teleostei</taxon>
        <taxon>Neoteleostei</taxon>
        <taxon>Acanthomorphata</taxon>
        <taxon>Eupercaria</taxon>
        <taxon>Perciformes</taxon>
        <taxon>Cottioidei</taxon>
        <taxon>Cottales</taxon>
        <taxon>Liparidae</taxon>
        <taxon>Liparis</taxon>
    </lineage>
</organism>
<name>A0A4Z2E7L8_9TELE</name>
<proteinExistence type="predicted"/>
<evidence type="ECO:0000313" key="1">
    <source>
        <dbReference type="EMBL" id="TNN24302.1"/>
    </source>
</evidence>
<gene>
    <name evidence="1" type="ORF">EYF80_065576</name>
</gene>
<reference evidence="1 2" key="1">
    <citation type="submission" date="2019-03" db="EMBL/GenBank/DDBJ databases">
        <title>First draft genome of Liparis tanakae, snailfish: a comprehensive survey of snailfish specific genes.</title>
        <authorList>
            <person name="Kim W."/>
            <person name="Song I."/>
            <person name="Jeong J.-H."/>
            <person name="Kim D."/>
            <person name="Kim S."/>
            <person name="Ryu S."/>
            <person name="Song J.Y."/>
            <person name="Lee S.K."/>
        </authorList>
    </citation>
    <scope>NUCLEOTIDE SEQUENCE [LARGE SCALE GENOMIC DNA]</scope>
    <source>
        <tissue evidence="1">Muscle</tissue>
    </source>
</reference>